<sequence length="422" mass="44523">MRLRPTRRGWGLLVAGVVLLQVGIGLGAVDLVRFATLLLVLVVGAGVVLALTSRRRDQLEVVRSSAPNPVHAGEQANVEVTISALSMSGRLQLAGLKFAEQAATELSGGRPLRARVTRGQRAVTVAYQVQPGRRGRWPLGPLVVTRSDPFGVARTTATLGTSAEVAVWPAVVPLPTPSDVLVGEPDRVALGARTPSTDDSQLRDYREGDDLRRVHWTSSARRGTLMVRSDERAGMRPVSVLLDLPVRASSLEWTISLAASMALAMLDGGHPVRLVGGAPAHDVPDSPDAGPYPLAFVHNRLGPTARAAILDRTIDLEGPRSGAEGEAELVAGAHLLETTQAGGEIVLAVVGPLGAQARASLAHIADDAQAWAVVRADGPSPAHEREAEHTINALRRAGWRACGVTPGEPIVDCWLRLLGSAR</sequence>
<evidence type="ECO:0000313" key="4">
    <source>
        <dbReference type="Proteomes" id="UP001529338"/>
    </source>
</evidence>
<keyword evidence="1" id="KW-0472">Membrane</keyword>
<dbReference type="InterPro" id="IPR002881">
    <property type="entry name" value="DUF58"/>
</dbReference>
<comment type="caution">
    <text evidence="3">The sequence shown here is derived from an EMBL/GenBank/DDBJ whole genome shotgun (WGS) entry which is preliminary data.</text>
</comment>
<dbReference type="Proteomes" id="UP001529338">
    <property type="component" value="Unassembled WGS sequence"/>
</dbReference>
<dbReference type="PANTHER" id="PTHR34351">
    <property type="entry name" value="SLR1927 PROTEIN-RELATED"/>
    <property type="match status" value="1"/>
</dbReference>
<feature type="transmembrane region" description="Helical" evidence="1">
    <location>
        <begin position="9"/>
        <end position="28"/>
    </location>
</feature>
<dbReference type="Pfam" id="PF01882">
    <property type="entry name" value="DUF58"/>
    <property type="match status" value="1"/>
</dbReference>
<proteinExistence type="predicted"/>
<keyword evidence="1" id="KW-1133">Transmembrane helix</keyword>
<protein>
    <submittedName>
        <fullName evidence="3">DUF58 domain-containing protein</fullName>
    </submittedName>
</protein>
<accession>A0ABT7SJ26</accession>
<evidence type="ECO:0000259" key="2">
    <source>
        <dbReference type="Pfam" id="PF01882"/>
    </source>
</evidence>
<dbReference type="PANTHER" id="PTHR34351:SF1">
    <property type="entry name" value="SLR1927 PROTEIN"/>
    <property type="match status" value="1"/>
</dbReference>
<evidence type="ECO:0000256" key="1">
    <source>
        <dbReference type="SAM" id="Phobius"/>
    </source>
</evidence>
<keyword evidence="1" id="KW-0812">Transmembrane</keyword>
<dbReference type="RefSeq" id="WP_289456263.1">
    <property type="nucleotide sequence ID" value="NZ_JAUCGQ010000002.1"/>
</dbReference>
<organism evidence="3 4">
    <name type="scientific">Cellulomonas alba</name>
    <dbReference type="NCBI Taxonomy" id="3053467"/>
    <lineage>
        <taxon>Bacteria</taxon>
        <taxon>Bacillati</taxon>
        <taxon>Actinomycetota</taxon>
        <taxon>Actinomycetes</taxon>
        <taxon>Micrococcales</taxon>
        <taxon>Cellulomonadaceae</taxon>
        <taxon>Cellulomonas</taxon>
    </lineage>
</organism>
<keyword evidence="4" id="KW-1185">Reference proteome</keyword>
<gene>
    <name evidence="3" type="ORF">QRT04_14695</name>
</gene>
<dbReference type="EMBL" id="JAUCGQ010000002">
    <property type="protein sequence ID" value="MDM7856183.1"/>
    <property type="molecule type" value="Genomic_DNA"/>
</dbReference>
<reference evidence="3 4" key="1">
    <citation type="submission" date="2023-06" db="EMBL/GenBank/DDBJ databases">
        <title>Cellulomonas sp. MW4 Whole genome sequence.</title>
        <authorList>
            <person name="Park S."/>
        </authorList>
    </citation>
    <scope>NUCLEOTIDE SEQUENCE [LARGE SCALE GENOMIC DNA]</scope>
    <source>
        <strain evidence="3 4">MW4</strain>
    </source>
</reference>
<evidence type="ECO:0000313" key="3">
    <source>
        <dbReference type="EMBL" id="MDM7856183.1"/>
    </source>
</evidence>
<feature type="transmembrane region" description="Helical" evidence="1">
    <location>
        <begin position="34"/>
        <end position="53"/>
    </location>
</feature>
<feature type="domain" description="DUF58" evidence="2">
    <location>
        <begin position="202"/>
        <end position="244"/>
    </location>
</feature>
<name>A0ABT7SJ26_9CELL</name>